<reference evidence="2" key="1">
    <citation type="submission" date="2014-09" db="EMBL/GenBank/DDBJ databases">
        <authorList>
            <person name="Sharma Rahul"/>
            <person name="Thines Marco"/>
        </authorList>
    </citation>
    <scope>NUCLEOTIDE SEQUENCE [LARGE SCALE GENOMIC DNA]</scope>
</reference>
<dbReference type="AlphaFoldDB" id="A0A0P1B118"/>
<protein>
    <submittedName>
        <fullName evidence="1">Uncharacterized protein</fullName>
    </submittedName>
</protein>
<proteinExistence type="predicted"/>
<accession>A0A0P1B118</accession>
<keyword evidence="2" id="KW-1185">Reference proteome</keyword>
<organism evidence="1 2">
    <name type="scientific">Plasmopara halstedii</name>
    <name type="common">Downy mildew of sunflower</name>
    <dbReference type="NCBI Taxonomy" id="4781"/>
    <lineage>
        <taxon>Eukaryota</taxon>
        <taxon>Sar</taxon>
        <taxon>Stramenopiles</taxon>
        <taxon>Oomycota</taxon>
        <taxon>Peronosporomycetes</taxon>
        <taxon>Peronosporales</taxon>
        <taxon>Peronosporaceae</taxon>
        <taxon>Plasmopara</taxon>
    </lineage>
</organism>
<dbReference type="EMBL" id="CCYD01002532">
    <property type="protein sequence ID" value="CEG47391.1"/>
    <property type="molecule type" value="Genomic_DNA"/>
</dbReference>
<evidence type="ECO:0000313" key="2">
    <source>
        <dbReference type="Proteomes" id="UP000054928"/>
    </source>
</evidence>
<evidence type="ECO:0000313" key="1">
    <source>
        <dbReference type="EMBL" id="CEG47391.1"/>
    </source>
</evidence>
<sequence>MSLSAGANTFFSIASNSVNGKQDLAHMSVYTSFVHQREKKLGAMGGYFRDL</sequence>
<name>A0A0P1B118_PLAHL</name>
<dbReference type="RefSeq" id="XP_024583760.1">
    <property type="nucleotide sequence ID" value="XM_024718353.1"/>
</dbReference>
<dbReference type="GeneID" id="36399324"/>
<dbReference type="Proteomes" id="UP000054928">
    <property type="component" value="Unassembled WGS sequence"/>
</dbReference>